<reference evidence="1 2" key="1">
    <citation type="submission" date="2020-08" db="EMBL/GenBank/DDBJ databases">
        <title>Genomic Encyclopedia of Type Strains, Phase III (KMG-III): the genomes of soil and plant-associated and newly described type strains.</title>
        <authorList>
            <person name="Whitman W."/>
        </authorList>
    </citation>
    <scope>NUCLEOTIDE SEQUENCE [LARGE SCALE GENOMIC DNA]</scope>
    <source>
        <strain evidence="1 2">CECT 8305</strain>
    </source>
</reference>
<organism evidence="1 2">
    <name type="scientific">Streptomyces zagrosensis</name>
    <dbReference type="NCBI Taxonomy" id="1042984"/>
    <lineage>
        <taxon>Bacteria</taxon>
        <taxon>Bacillati</taxon>
        <taxon>Actinomycetota</taxon>
        <taxon>Actinomycetes</taxon>
        <taxon>Kitasatosporales</taxon>
        <taxon>Streptomycetaceae</taxon>
        <taxon>Streptomyces</taxon>
    </lineage>
</organism>
<evidence type="ECO:0000313" key="2">
    <source>
        <dbReference type="Proteomes" id="UP000588098"/>
    </source>
</evidence>
<protein>
    <submittedName>
        <fullName evidence="1">Uncharacterized protein</fullName>
    </submittedName>
</protein>
<evidence type="ECO:0000313" key="1">
    <source>
        <dbReference type="EMBL" id="MBB5936511.1"/>
    </source>
</evidence>
<comment type="caution">
    <text evidence="1">The sequence shown here is derived from an EMBL/GenBank/DDBJ whole genome shotgun (WGS) entry which is preliminary data.</text>
</comment>
<dbReference type="AlphaFoldDB" id="A0A7W9UZM0"/>
<accession>A0A7W9UZM0</accession>
<proteinExistence type="predicted"/>
<dbReference type="RefSeq" id="WP_184573095.1">
    <property type="nucleotide sequence ID" value="NZ_JACHJL010000008.1"/>
</dbReference>
<gene>
    <name evidence="1" type="ORF">FHS42_003586</name>
</gene>
<keyword evidence="2" id="KW-1185">Reference proteome</keyword>
<sequence>MSLRSLFTMQDRTAGACSAGRAVLTLAGEDFDALLQERGRRGMPEVVKVAALEARRLVRRAR</sequence>
<dbReference type="EMBL" id="JACHJL010000008">
    <property type="protein sequence ID" value="MBB5936511.1"/>
    <property type="molecule type" value="Genomic_DNA"/>
</dbReference>
<dbReference type="Proteomes" id="UP000588098">
    <property type="component" value="Unassembled WGS sequence"/>
</dbReference>
<name>A0A7W9UZM0_9ACTN</name>